<dbReference type="RefSeq" id="WP_026398023.1">
    <property type="nucleotide sequence ID" value="NZ_AUBI01000006.1"/>
</dbReference>
<evidence type="ECO:0008006" key="3">
    <source>
        <dbReference type="Google" id="ProtNLM"/>
    </source>
</evidence>
<keyword evidence="2" id="KW-1185">Reference proteome</keyword>
<dbReference type="EMBL" id="BJYF01000006">
    <property type="protein sequence ID" value="GEN59276.1"/>
    <property type="molecule type" value="Genomic_DNA"/>
</dbReference>
<evidence type="ECO:0000313" key="1">
    <source>
        <dbReference type="EMBL" id="GEN59276.1"/>
    </source>
</evidence>
<dbReference type="InterPro" id="IPR021710">
    <property type="entry name" value="DUF3293"/>
</dbReference>
<evidence type="ECO:0000313" key="2">
    <source>
        <dbReference type="Proteomes" id="UP000321635"/>
    </source>
</evidence>
<dbReference type="OrthoDB" id="7280165at2"/>
<dbReference type="AlphaFoldDB" id="A0A511X8K6"/>
<gene>
    <name evidence="1" type="ORF">ANI02nite_11600</name>
</gene>
<dbReference type="Proteomes" id="UP000321635">
    <property type="component" value="Unassembled WGS sequence"/>
</dbReference>
<name>A0A511X8K6_9PROT</name>
<organism evidence="1 2">
    <name type="scientific">Acetobacter nitrogenifigens DSM 23921 = NBRC 105050</name>
    <dbReference type="NCBI Taxonomy" id="1120919"/>
    <lineage>
        <taxon>Bacteria</taxon>
        <taxon>Pseudomonadati</taxon>
        <taxon>Pseudomonadota</taxon>
        <taxon>Alphaproteobacteria</taxon>
        <taxon>Acetobacterales</taxon>
        <taxon>Acetobacteraceae</taxon>
        <taxon>Acetobacter</taxon>
    </lineage>
</organism>
<proteinExistence type="predicted"/>
<sequence length="134" mass="14698">MSGVRPITPALLRSYRLSVYSAGGVSVRVGRIARRSMIEGTNAAILLSACNPGGRRRPDRWNLRMMTRLAERLRRTPSATGEGRLGEWSEPLFAVASPLARGVRLARMFRQNAVVLVQTGRKTQLVLLAPTSNA</sequence>
<reference evidence="1 2" key="1">
    <citation type="submission" date="2019-07" db="EMBL/GenBank/DDBJ databases">
        <title>Whole genome shotgun sequence of Acetobacter nitrogenifigens NBRC 105050.</title>
        <authorList>
            <person name="Hosoyama A."/>
            <person name="Uohara A."/>
            <person name="Ohji S."/>
            <person name="Ichikawa N."/>
        </authorList>
    </citation>
    <scope>NUCLEOTIDE SEQUENCE [LARGE SCALE GENOMIC DNA]</scope>
    <source>
        <strain evidence="1 2">NBRC 105050</strain>
    </source>
</reference>
<protein>
    <recommendedName>
        <fullName evidence="3">DUF3293 domain-containing protein</fullName>
    </recommendedName>
</protein>
<comment type="caution">
    <text evidence="1">The sequence shown here is derived from an EMBL/GenBank/DDBJ whole genome shotgun (WGS) entry which is preliminary data.</text>
</comment>
<dbReference type="STRING" id="1120919.GCA_000429165_02116"/>
<dbReference type="Pfam" id="PF11697">
    <property type="entry name" value="DUF3293"/>
    <property type="match status" value="1"/>
</dbReference>
<accession>A0A511X8K6</accession>